<evidence type="ECO:0000256" key="3">
    <source>
        <dbReference type="RuleBase" id="RU000363"/>
    </source>
</evidence>
<sequence length="245" mass="26810">MAPSSLVVLVTGSNAGVGFELVRLLAQQGYTVYLSGRNDEYVRKAVKTLKEDHGLDVKSVLLDVTRDDSVSRAKETIERAEGRLDVLVNNAGLSPSEFTVEGLSEIFDANYFGVIRVTTAFLPLIRKAKRGNILNVSSGSGSHYNQSRFPERYPPQRAAYYGSKAALNAYTISLAKELKNNGIRVNSITPGWMSTKMSHFTGDRSAAEGAEVLLPWVTLNDDDGRTGVFAGYSNEEGKLVEEIPW</sequence>
<evidence type="ECO:0000256" key="2">
    <source>
        <dbReference type="ARBA" id="ARBA00023002"/>
    </source>
</evidence>
<evidence type="ECO:0000256" key="1">
    <source>
        <dbReference type="ARBA" id="ARBA00006484"/>
    </source>
</evidence>
<organism evidence="4 5">
    <name type="scientific">Marasmius crinis-equi</name>
    <dbReference type="NCBI Taxonomy" id="585013"/>
    <lineage>
        <taxon>Eukaryota</taxon>
        <taxon>Fungi</taxon>
        <taxon>Dikarya</taxon>
        <taxon>Basidiomycota</taxon>
        <taxon>Agaricomycotina</taxon>
        <taxon>Agaricomycetes</taxon>
        <taxon>Agaricomycetidae</taxon>
        <taxon>Agaricales</taxon>
        <taxon>Marasmiineae</taxon>
        <taxon>Marasmiaceae</taxon>
        <taxon>Marasmius</taxon>
    </lineage>
</organism>
<comment type="similarity">
    <text evidence="1 3">Belongs to the short-chain dehydrogenases/reductases (SDR) family.</text>
</comment>
<accession>A0ABR3G231</accession>
<comment type="caution">
    <text evidence="4">The sequence shown here is derived from an EMBL/GenBank/DDBJ whole genome shotgun (WGS) entry which is preliminary data.</text>
</comment>
<evidence type="ECO:0000313" key="5">
    <source>
        <dbReference type="Proteomes" id="UP001465976"/>
    </source>
</evidence>
<dbReference type="PANTHER" id="PTHR43008">
    <property type="entry name" value="BENZIL REDUCTASE"/>
    <property type="match status" value="1"/>
</dbReference>
<evidence type="ECO:0000313" key="4">
    <source>
        <dbReference type="EMBL" id="KAL0581650.1"/>
    </source>
</evidence>
<dbReference type="InterPro" id="IPR036291">
    <property type="entry name" value="NAD(P)-bd_dom_sf"/>
</dbReference>
<protein>
    <recommendedName>
        <fullName evidence="6">NAD(P)-binding protein</fullName>
    </recommendedName>
</protein>
<proteinExistence type="inferred from homology"/>
<dbReference type="PRINTS" id="PR00080">
    <property type="entry name" value="SDRFAMILY"/>
</dbReference>
<dbReference type="Pfam" id="PF00106">
    <property type="entry name" value="adh_short"/>
    <property type="match status" value="1"/>
</dbReference>
<dbReference type="SUPFAM" id="SSF51735">
    <property type="entry name" value="NAD(P)-binding Rossmann-fold domains"/>
    <property type="match status" value="1"/>
</dbReference>
<keyword evidence="2" id="KW-0560">Oxidoreductase</keyword>
<dbReference type="Proteomes" id="UP001465976">
    <property type="component" value="Unassembled WGS sequence"/>
</dbReference>
<keyword evidence="5" id="KW-1185">Reference proteome</keyword>
<name>A0ABR3G231_9AGAR</name>
<reference evidence="4 5" key="1">
    <citation type="submission" date="2024-02" db="EMBL/GenBank/DDBJ databases">
        <title>A draft genome for the cacao thread blight pathogen Marasmius crinis-equi.</title>
        <authorList>
            <person name="Cohen S.P."/>
            <person name="Baruah I.K."/>
            <person name="Amoako-Attah I."/>
            <person name="Bukari Y."/>
            <person name="Meinhardt L.W."/>
            <person name="Bailey B.A."/>
        </authorList>
    </citation>
    <scope>NUCLEOTIDE SEQUENCE [LARGE SCALE GENOMIC DNA]</scope>
    <source>
        <strain evidence="4 5">GH-76</strain>
    </source>
</reference>
<dbReference type="PANTHER" id="PTHR43008:SF4">
    <property type="entry name" value="CHAIN DEHYDROGENASE, PUTATIVE (AFU_ORTHOLOGUE AFUA_4G08710)-RELATED"/>
    <property type="match status" value="1"/>
</dbReference>
<dbReference type="PRINTS" id="PR00081">
    <property type="entry name" value="GDHRDH"/>
</dbReference>
<dbReference type="Gene3D" id="3.40.50.720">
    <property type="entry name" value="NAD(P)-binding Rossmann-like Domain"/>
    <property type="match status" value="1"/>
</dbReference>
<dbReference type="InterPro" id="IPR002347">
    <property type="entry name" value="SDR_fam"/>
</dbReference>
<dbReference type="EMBL" id="JBAHYK010000006">
    <property type="protein sequence ID" value="KAL0581650.1"/>
    <property type="molecule type" value="Genomic_DNA"/>
</dbReference>
<evidence type="ECO:0008006" key="6">
    <source>
        <dbReference type="Google" id="ProtNLM"/>
    </source>
</evidence>
<gene>
    <name evidence="4" type="ORF">V5O48_000351</name>
</gene>